<sequence length="264" mass="31102">MRQDFPVEPFNNSRVLSGWANNLKIRYGTFAWGRVEWVGRLYPKGVREAKFLSHYVEHFNSIELQATQHKTYSAAEVEKWTIQAEGKDFLFCPKVPQAVSHFSSFIDVEDKTKAYLDSFYAFGGHLGPVLLQVSDRFSPKRKEAVLSYLETLPKDLQFFLEVRNREWFEENTYTELLESLRRLKVGLIISDNEIRPLLFDLTVPKCWIRYTSSGEFSRLDRWFEKLNEWGAKGLQEAYFFFQDCEDKVQLLDELLYFKNLVDNG</sequence>
<dbReference type="InterPro" id="IPR036520">
    <property type="entry name" value="UPF0759_sf"/>
</dbReference>
<evidence type="ECO:0000313" key="2">
    <source>
        <dbReference type="Proteomes" id="UP000321513"/>
    </source>
</evidence>
<evidence type="ECO:0000313" key="1">
    <source>
        <dbReference type="EMBL" id="GEO08738.1"/>
    </source>
</evidence>
<dbReference type="PANTHER" id="PTHR30348">
    <property type="entry name" value="UNCHARACTERIZED PROTEIN YECE"/>
    <property type="match status" value="1"/>
</dbReference>
<organism evidence="1 2">
    <name type="scientific">Segetibacter aerophilus</name>
    <dbReference type="NCBI Taxonomy" id="670293"/>
    <lineage>
        <taxon>Bacteria</taxon>
        <taxon>Pseudomonadati</taxon>
        <taxon>Bacteroidota</taxon>
        <taxon>Chitinophagia</taxon>
        <taxon>Chitinophagales</taxon>
        <taxon>Chitinophagaceae</taxon>
        <taxon>Segetibacter</taxon>
    </lineage>
</organism>
<dbReference type="RefSeq" id="WP_147202805.1">
    <property type="nucleotide sequence ID" value="NZ_BJYT01000004.1"/>
</dbReference>
<evidence type="ECO:0008006" key="3">
    <source>
        <dbReference type="Google" id="ProtNLM"/>
    </source>
</evidence>
<gene>
    <name evidence="1" type="ORF">SAE01_12340</name>
</gene>
<dbReference type="PANTHER" id="PTHR30348:SF9">
    <property type="entry name" value="UPF0759 PROTEIN YECE"/>
    <property type="match status" value="1"/>
</dbReference>
<dbReference type="AlphaFoldDB" id="A0A512B9V0"/>
<reference evidence="1 2" key="1">
    <citation type="submission" date="2019-07" db="EMBL/GenBank/DDBJ databases">
        <title>Whole genome shotgun sequence of Segetibacter aerophilus NBRC 106135.</title>
        <authorList>
            <person name="Hosoyama A."/>
            <person name="Uohara A."/>
            <person name="Ohji S."/>
            <person name="Ichikawa N."/>
        </authorList>
    </citation>
    <scope>NUCLEOTIDE SEQUENCE [LARGE SCALE GENOMIC DNA]</scope>
    <source>
        <strain evidence="1 2">NBRC 106135</strain>
    </source>
</reference>
<name>A0A512B9V0_9BACT</name>
<dbReference type="Gene3D" id="3.20.20.410">
    <property type="entry name" value="Protein of unknown function UPF0759"/>
    <property type="match status" value="1"/>
</dbReference>
<accession>A0A512B9V0</accession>
<dbReference type="EMBL" id="BJYT01000004">
    <property type="protein sequence ID" value="GEO08738.1"/>
    <property type="molecule type" value="Genomic_DNA"/>
</dbReference>
<dbReference type="OrthoDB" id="9780310at2"/>
<dbReference type="SUPFAM" id="SSF117396">
    <property type="entry name" value="TM1631-like"/>
    <property type="match status" value="1"/>
</dbReference>
<dbReference type="InterPro" id="IPR002763">
    <property type="entry name" value="DUF72"/>
</dbReference>
<dbReference type="Proteomes" id="UP000321513">
    <property type="component" value="Unassembled WGS sequence"/>
</dbReference>
<protein>
    <recommendedName>
        <fullName evidence="3">DUF72 domain-containing protein</fullName>
    </recommendedName>
</protein>
<dbReference type="Pfam" id="PF01904">
    <property type="entry name" value="DUF72"/>
    <property type="match status" value="1"/>
</dbReference>
<keyword evidence="2" id="KW-1185">Reference proteome</keyword>
<comment type="caution">
    <text evidence="1">The sequence shown here is derived from an EMBL/GenBank/DDBJ whole genome shotgun (WGS) entry which is preliminary data.</text>
</comment>
<proteinExistence type="predicted"/>